<dbReference type="InterPro" id="IPR016776">
    <property type="entry name" value="ApeP-like_dehydratase"/>
</dbReference>
<evidence type="ECO:0000313" key="1">
    <source>
        <dbReference type="EMBL" id="SEI63260.1"/>
    </source>
</evidence>
<gene>
    <name evidence="1" type="ORF">SAMN04488018_102344</name>
</gene>
<dbReference type="OrthoDB" id="2922403at2"/>
<evidence type="ECO:0008006" key="3">
    <source>
        <dbReference type="Google" id="ProtNLM"/>
    </source>
</evidence>
<dbReference type="EMBL" id="FNYS01000002">
    <property type="protein sequence ID" value="SEI63260.1"/>
    <property type="molecule type" value="Genomic_DNA"/>
</dbReference>
<dbReference type="AlphaFoldDB" id="A0A1H6SGQ3"/>
<dbReference type="Proteomes" id="UP000183077">
    <property type="component" value="Unassembled WGS sequence"/>
</dbReference>
<dbReference type="SUPFAM" id="SSF54637">
    <property type="entry name" value="Thioesterase/thiol ester dehydrase-isomerase"/>
    <property type="match status" value="1"/>
</dbReference>
<name>A0A1H6SGQ3_9FLAO</name>
<dbReference type="Gene3D" id="3.10.129.10">
    <property type="entry name" value="Hotdog Thioesterase"/>
    <property type="match status" value="1"/>
</dbReference>
<sequence length="146" mass="16142">MMKLVDIIDRSLVKGLIPQREPIVMVDALYEYTETTITAGLTIADDNLCVSNGIMREVGLIEHMAQSVALHTGYQFYLRQEPAPVGYIGSIKKIDINGLPKVGDTIYTKVNILQEFMGVTLVELTTYCDEVIIASGSMKTVLAKEE</sequence>
<dbReference type="InterPro" id="IPR029069">
    <property type="entry name" value="HotDog_dom_sf"/>
</dbReference>
<protein>
    <recommendedName>
        <fullName evidence="3">FabZ</fullName>
    </recommendedName>
</protein>
<dbReference type="Pfam" id="PF22817">
    <property type="entry name" value="ApeP-like"/>
    <property type="match status" value="1"/>
</dbReference>
<organism evidence="1 2">
    <name type="scientific">Myroides marinus</name>
    <dbReference type="NCBI Taxonomy" id="703342"/>
    <lineage>
        <taxon>Bacteria</taxon>
        <taxon>Pseudomonadati</taxon>
        <taxon>Bacteroidota</taxon>
        <taxon>Flavobacteriia</taxon>
        <taxon>Flavobacteriales</taxon>
        <taxon>Flavobacteriaceae</taxon>
        <taxon>Myroides</taxon>
    </lineage>
</organism>
<dbReference type="RefSeq" id="WP_080752482.1">
    <property type="nucleotide sequence ID" value="NZ_FNYS01000002.1"/>
</dbReference>
<dbReference type="GeneID" id="82256034"/>
<accession>A0A1H6SGQ3</accession>
<proteinExistence type="predicted"/>
<evidence type="ECO:0000313" key="2">
    <source>
        <dbReference type="Proteomes" id="UP000183077"/>
    </source>
</evidence>
<reference evidence="1 2" key="1">
    <citation type="submission" date="2016-10" db="EMBL/GenBank/DDBJ databases">
        <authorList>
            <person name="de Groot N.N."/>
        </authorList>
    </citation>
    <scope>NUCLEOTIDE SEQUENCE [LARGE SCALE GENOMIC DNA]</scope>
    <source>
        <strain evidence="1 2">DSM 23048</strain>
    </source>
</reference>